<accession>A0SNZ1</accession>
<dbReference type="InterPro" id="IPR023485">
    <property type="entry name" value="Ptyr_pPase"/>
</dbReference>
<protein>
    <submittedName>
        <fullName evidence="3">Arsenate reductase</fullName>
    </submittedName>
</protein>
<dbReference type="InterPro" id="IPR036196">
    <property type="entry name" value="Ptyr_pPase_sf"/>
</dbReference>
<dbReference type="Gene3D" id="3.40.50.2300">
    <property type="match status" value="1"/>
</dbReference>
<dbReference type="PANTHER" id="PTHR43428">
    <property type="entry name" value="ARSENATE REDUCTASE"/>
    <property type="match status" value="1"/>
</dbReference>
<evidence type="ECO:0000256" key="1">
    <source>
        <dbReference type="ARBA" id="ARBA00022849"/>
    </source>
</evidence>
<feature type="domain" description="Phosphotyrosine protein phosphatase I" evidence="2">
    <location>
        <begin position="5"/>
        <end position="132"/>
    </location>
</feature>
<keyword evidence="1" id="KW-0059">Arsenical resistance</keyword>
<dbReference type="SUPFAM" id="SSF52788">
    <property type="entry name" value="Phosphotyrosine protein phosphatases I"/>
    <property type="match status" value="1"/>
</dbReference>
<dbReference type="SMART" id="SM00226">
    <property type="entry name" value="LMWPc"/>
    <property type="match status" value="1"/>
</dbReference>
<dbReference type="GO" id="GO:0046685">
    <property type="term" value="P:response to arsenic-containing substance"/>
    <property type="evidence" value="ECO:0007669"/>
    <property type="project" value="UniProtKB-KW"/>
</dbReference>
<dbReference type="PANTHER" id="PTHR43428:SF1">
    <property type="entry name" value="ARSENATE REDUCTASE"/>
    <property type="match status" value="1"/>
</dbReference>
<name>A0SNZ1_MICA2</name>
<sequence length="139" mass="15783">MPFMALVLFICKENAYRSQIAEAIFNSLSKRNRAISASGAEPSMEVSRDAIMLLKKMYGIDMSGQKPKRLTGEMLASASKIITVCNPEDCVLLPKKYNAEHWNVPKFEGMDEEDKEKNLARLYAMVKDLVEKLEPFMRS</sequence>
<gene>
    <name evidence="3" type="primary">arsC</name>
</gene>
<evidence type="ECO:0000259" key="2">
    <source>
        <dbReference type="SMART" id="SM00226"/>
    </source>
</evidence>
<dbReference type="Pfam" id="PF01451">
    <property type="entry name" value="LMWPc"/>
    <property type="match status" value="1"/>
</dbReference>
<organism evidence="3">
    <name type="scientific">Candidatus Micrarchaeum acidiphilum ARMAN-2</name>
    <dbReference type="NCBI Taxonomy" id="425595"/>
    <lineage>
        <taxon>Archaea</taxon>
        <taxon>Candidatus Micrarchaeota</taxon>
        <taxon>Candidatus Micrarchaeia</taxon>
        <taxon>Candidatus Micrarchaeales</taxon>
        <taxon>Candidatus Micrarchaeaceae</taxon>
        <taxon>Candidatus Micrarchaeum</taxon>
    </lineage>
</organism>
<dbReference type="EMBL" id="DQ848677">
    <property type="protein sequence ID" value="ABI23031.1"/>
    <property type="molecule type" value="Genomic_DNA"/>
</dbReference>
<reference evidence="3" key="1">
    <citation type="journal article" date="2006" name="Science">
        <title>Lineages of acidophilic archaea revealed by community genomic analysis.</title>
        <authorList>
            <person name="Baker B.J."/>
            <person name="Tyson G.W."/>
            <person name="Webb R.I."/>
            <person name="Flanagan J."/>
            <person name="Hugenholtz P."/>
            <person name="Allen E.E."/>
            <person name="Banfield J.F."/>
        </authorList>
    </citation>
    <scope>NUCLEOTIDE SEQUENCE</scope>
</reference>
<proteinExistence type="predicted"/>
<dbReference type="AlphaFoldDB" id="A0SNZ1"/>
<evidence type="ECO:0000313" key="3">
    <source>
        <dbReference type="EMBL" id="ABI23031.1"/>
    </source>
</evidence>